<comment type="caution">
    <text evidence="1">The sequence shown here is derived from an EMBL/GenBank/DDBJ whole genome shotgun (WGS) entry which is preliminary data.</text>
</comment>
<protein>
    <submittedName>
        <fullName evidence="1">Uncharacterized protein</fullName>
    </submittedName>
</protein>
<sequence>MILVGYKYLIRGRYSYALPGSVKGKKLNMSVRYESIDKQAVSVSIDTTPVECSLSDLGEIRLEMVSGSPLESLWNTLVREYHYLSH</sequence>
<proteinExistence type="predicted"/>
<feature type="non-terminal residue" evidence="1">
    <location>
        <position position="86"/>
    </location>
</feature>
<reference evidence="1" key="1">
    <citation type="journal article" date="2015" name="Nature">
        <title>Complex archaea that bridge the gap between prokaryotes and eukaryotes.</title>
        <authorList>
            <person name="Spang A."/>
            <person name="Saw J.H."/>
            <person name="Jorgensen S.L."/>
            <person name="Zaremba-Niedzwiedzka K."/>
            <person name="Martijn J."/>
            <person name="Lind A.E."/>
            <person name="van Eijk R."/>
            <person name="Schleper C."/>
            <person name="Guy L."/>
            <person name="Ettema T.J."/>
        </authorList>
    </citation>
    <scope>NUCLEOTIDE SEQUENCE</scope>
</reference>
<name>A0A0F8W9M3_9ZZZZ</name>
<dbReference type="AlphaFoldDB" id="A0A0F8W9M3"/>
<evidence type="ECO:0000313" key="1">
    <source>
        <dbReference type="EMBL" id="KKK53477.1"/>
    </source>
</evidence>
<accession>A0A0F8W9M3</accession>
<gene>
    <name evidence="1" type="ORF">LCGC14_3094420</name>
</gene>
<organism evidence="1">
    <name type="scientific">marine sediment metagenome</name>
    <dbReference type="NCBI Taxonomy" id="412755"/>
    <lineage>
        <taxon>unclassified sequences</taxon>
        <taxon>metagenomes</taxon>
        <taxon>ecological metagenomes</taxon>
    </lineage>
</organism>
<dbReference type="EMBL" id="LAZR01066486">
    <property type="protein sequence ID" value="KKK53477.1"/>
    <property type="molecule type" value="Genomic_DNA"/>
</dbReference>